<evidence type="ECO:0000256" key="1">
    <source>
        <dbReference type="SAM" id="MobiDB-lite"/>
    </source>
</evidence>
<organism evidence="2 3">
    <name type="scientific">Metarhizium humberi</name>
    <dbReference type="NCBI Taxonomy" id="2596975"/>
    <lineage>
        <taxon>Eukaryota</taxon>
        <taxon>Fungi</taxon>
        <taxon>Dikarya</taxon>
        <taxon>Ascomycota</taxon>
        <taxon>Pezizomycotina</taxon>
        <taxon>Sordariomycetes</taxon>
        <taxon>Hypocreomycetidae</taxon>
        <taxon>Hypocreales</taxon>
        <taxon>Clavicipitaceae</taxon>
        <taxon>Metarhizium</taxon>
    </lineage>
</organism>
<evidence type="ECO:0000313" key="3">
    <source>
        <dbReference type="Proteomes" id="UP000764110"/>
    </source>
</evidence>
<feature type="region of interest" description="Disordered" evidence="1">
    <location>
        <begin position="73"/>
        <end position="99"/>
    </location>
</feature>
<sequence length="167" mass="17740">MEQQIAHLLAPPHRNLTLARGGTQPVHHLDATAAIVGRQIPCRRLHLGDLCAGGGFPFRLQPPFQARFHQDPAEPARRGVVGQPVKGAVPVPPPGRLGRYPQRLRRDEARQHDDLAAALAPLGCLAAAGIGLLARPVCPGAREAGQPKDAGEPEPGRDEADERPHGG</sequence>
<protein>
    <submittedName>
        <fullName evidence="2">Uncharacterized protein</fullName>
    </submittedName>
</protein>
<proteinExistence type="predicted"/>
<feature type="compositionally biased region" description="Basic and acidic residues" evidence="1">
    <location>
        <begin position="145"/>
        <end position="167"/>
    </location>
</feature>
<dbReference type="Proteomes" id="UP000764110">
    <property type="component" value="Unassembled WGS sequence"/>
</dbReference>
<evidence type="ECO:0000313" key="2">
    <source>
        <dbReference type="EMBL" id="KAH0598936.1"/>
    </source>
</evidence>
<accession>A0A9P8S8Q7</accession>
<keyword evidence="3" id="KW-1185">Reference proteome</keyword>
<dbReference type="EMBL" id="JACEFI010000004">
    <property type="protein sequence ID" value="KAH0598936.1"/>
    <property type="molecule type" value="Genomic_DNA"/>
</dbReference>
<gene>
    <name evidence="2" type="ORF">MHUMG1_03049</name>
</gene>
<reference evidence="2 3" key="1">
    <citation type="submission" date="2020-07" db="EMBL/GenBank/DDBJ databases">
        <title>Metarhizium humberi genome.</title>
        <authorList>
            <person name="Lysoe E."/>
        </authorList>
    </citation>
    <scope>NUCLEOTIDE SEQUENCE [LARGE SCALE GENOMIC DNA]</scope>
    <source>
        <strain evidence="2 3">ESALQ1638</strain>
    </source>
</reference>
<comment type="caution">
    <text evidence="2">The sequence shown here is derived from an EMBL/GenBank/DDBJ whole genome shotgun (WGS) entry which is preliminary data.</text>
</comment>
<name>A0A9P8S8Q7_9HYPO</name>
<feature type="region of interest" description="Disordered" evidence="1">
    <location>
        <begin position="138"/>
        <end position="167"/>
    </location>
</feature>
<dbReference type="AlphaFoldDB" id="A0A9P8S8Q7"/>
<feature type="compositionally biased region" description="Low complexity" evidence="1">
    <location>
        <begin position="79"/>
        <end position="89"/>
    </location>
</feature>